<keyword evidence="1" id="KW-0413">Isomerase</keyword>
<feature type="domain" description="4-oxalocrotonate tautomerase-like" evidence="2">
    <location>
        <begin position="2"/>
        <end position="43"/>
    </location>
</feature>
<dbReference type="GO" id="GO:0016853">
    <property type="term" value="F:isomerase activity"/>
    <property type="evidence" value="ECO:0007669"/>
    <property type="project" value="UniProtKB-KW"/>
</dbReference>
<gene>
    <name evidence="3" type="ORF">LCGC14_0006960</name>
</gene>
<dbReference type="InterPro" id="IPR004370">
    <property type="entry name" value="4-OT-like_dom"/>
</dbReference>
<sequence length="49" mass="5656">MPVVRVSWFEGKETTAKKAVAKEITESMVRNFNFPRRNIHKVLAGLLRV</sequence>
<organism evidence="3">
    <name type="scientific">marine sediment metagenome</name>
    <dbReference type="NCBI Taxonomy" id="412755"/>
    <lineage>
        <taxon>unclassified sequences</taxon>
        <taxon>metagenomes</taxon>
        <taxon>ecological metagenomes</taxon>
    </lineage>
</organism>
<evidence type="ECO:0000313" key="3">
    <source>
        <dbReference type="EMBL" id="KKO12680.1"/>
    </source>
</evidence>
<proteinExistence type="predicted"/>
<dbReference type="InterPro" id="IPR014347">
    <property type="entry name" value="Tautomerase/MIF_sf"/>
</dbReference>
<comment type="caution">
    <text evidence="3">The sequence shown here is derived from an EMBL/GenBank/DDBJ whole genome shotgun (WGS) entry which is preliminary data.</text>
</comment>
<protein>
    <recommendedName>
        <fullName evidence="2">4-oxalocrotonate tautomerase-like domain-containing protein</fullName>
    </recommendedName>
</protein>
<evidence type="ECO:0000259" key="2">
    <source>
        <dbReference type="Pfam" id="PF01361"/>
    </source>
</evidence>
<dbReference type="Pfam" id="PF01361">
    <property type="entry name" value="Tautomerase"/>
    <property type="match status" value="1"/>
</dbReference>
<dbReference type="EMBL" id="LAZR01000001">
    <property type="protein sequence ID" value="KKO12680.1"/>
    <property type="molecule type" value="Genomic_DNA"/>
</dbReference>
<evidence type="ECO:0000256" key="1">
    <source>
        <dbReference type="ARBA" id="ARBA00023235"/>
    </source>
</evidence>
<dbReference type="SUPFAM" id="SSF55331">
    <property type="entry name" value="Tautomerase/MIF"/>
    <property type="match status" value="1"/>
</dbReference>
<dbReference type="Gene3D" id="3.30.429.10">
    <property type="entry name" value="Macrophage Migration Inhibitory Factor"/>
    <property type="match status" value="1"/>
</dbReference>
<accession>A0A0F9W8D4</accession>
<name>A0A0F9W8D4_9ZZZZ</name>
<reference evidence="3" key="1">
    <citation type="journal article" date="2015" name="Nature">
        <title>Complex archaea that bridge the gap between prokaryotes and eukaryotes.</title>
        <authorList>
            <person name="Spang A."/>
            <person name="Saw J.H."/>
            <person name="Jorgensen S.L."/>
            <person name="Zaremba-Niedzwiedzka K."/>
            <person name="Martijn J."/>
            <person name="Lind A.E."/>
            <person name="van Eijk R."/>
            <person name="Schleper C."/>
            <person name="Guy L."/>
            <person name="Ettema T.J."/>
        </authorList>
    </citation>
    <scope>NUCLEOTIDE SEQUENCE</scope>
</reference>
<dbReference type="AlphaFoldDB" id="A0A0F9W8D4"/>